<dbReference type="Gene3D" id="1.10.10.410">
    <property type="match status" value="1"/>
</dbReference>
<dbReference type="Proteomes" id="UP000051439">
    <property type="component" value="Unassembled WGS sequence"/>
</dbReference>
<dbReference type="InterPro" id="IPR019004">
    <property type="entry name" value="YqeY/Aim41"/>
</dbReference>
<dbReference type="InterPro" id="IPR003789">
    <property type="entry name" value="Asn/Gln_tRNA_amidoTrase-B-like"/>
</dbReference>
<gene>
    <name evidence="1" type="ORF">FC98_GL000068</name>
</gene>
<dbReference type="GO" id="GO:0016884">
    <property type="term" value="F:carbon-nitrogen ligase activity, with glutamine as amido-N-donor"/>
    <property type="evidence" value="ECO:0007669"/>
    <property type="project" value="InterPro"/>
</dbReference>
<reference evidence="1 2" key="1">
    <citation type="journal article" date="2015" name="Genome Announc.">
        <title>Expanding the biotechnology potential of lactobacilli through comparative genomics of 213 strains and associated genera.</title>
        <authorList>
            <person name="Sun Z."/>
            <person name="Harris H.M."/>
            <person name="McCann A."/>
            <person name="Guo C."/>
            <person name="Argimon S."/>
            <person name="Zhang W."/>
            <person name="Yang X."/>
            <person name="Jeffery I.B."/>
            <person name="Cooney J.C."/>
            <person name="Kagawa T.F."/>
            <person name="Liu W."/>
            <person name="Song Y."/>
            <person name="Salvetti E."/>
            <person name="Wrobel A."/>
            <person name="Rasinkangas P."/>
            <person name="Parkhill J."/>
            <person name="Rea M.C."/>
            <person name="O'Sullivan O."/>
            <person name="Ritari J."/>
            <person name="Douillard F.P."/>
            <person name="Paul Ross R."/>
            <person name="Yang R."/>
            <person name="Briner A.E."/>
            <person name="Felis G.E."/>
            <person name="de Vos W.M."/>
            <person name="Barrangou R."/>
            <person name="Klaenhammer T.R."/>
            <person name="Caufield P.W."/>
            <person name="Cui Y."/>
            <person name="Zhang H."/>
            <person name="O'Toole P.W."/>
        </authorList>
    </citation>
    <scope>NUCLEOTIDE SEQUENCE [LARGE SCALE GENOMIC DNA]</scope>
    <source>
        <strain evidence="1 2">DSM 19906</strain>
    </source>
</reference>
<dbReference type="InterPro" id="IPR042184">
    <property type="entry name" value="YqeY/Aim41_N"/>
</dbReference>
<dbReference type="RefSeq" id="WP_008857874.1">
    <property type="nucleotide sequence ID" value="NZ_AZEB01000001.1"/>
</dbReference>
<dbReference type="PANTHER" id="PTHR28055">
    <property type="entry name" value="ALTERED INHERITANCE OF MITOCHONDRIA PROTEIN 41, MITOCHONDRIAL"/>
    <property type="match status" value="1"/>
</dbReference>
<sequence>MSVYDQLNSDLKTAMKAHDKLRLGVIRGIKAQIMNAEVESADHKLTDDQVNTIVMKEIKQQKESLEEFQKANREDLVTDQQAKLKIAEEYAPKQLSADEVKAIVEQTIEQVGAESMADFGKVMGAVMPKVKGKADGSLINQLVKKHLQG</sequence>
<evidence type="ECO:0000313" key="2">
    <source>
        <dbReference type="Proteomes" id="UP000051439"/>
    </source>
</evidence>
<protein>
    <submittedName>
        <fullName evidence="1">YqeY-like protein</fullName>
    </submittedName>
</protein>
<dbReference type="EMBL" id="AZEB01000001">
    <property type="protein sequence ID" value="KRL23343.1"/>
    <property type="molecule type" value="Genomic_DNA"/>
</dbReference>
<dbReference type="Gene3D" id="1.10.1510.10">
    <property type="entry name" value="Uncharacterised protein YqeY/AIM41 PF09424, N-terminal domain"/>
    <property type="match status" value="1"/>
</dbReference>
<dbReference type="PANTHER" id="PTHR28055:SF1">
    <property type="entry name" value="ALTERED INHERITANCE OF MITOCHONDRIA PROTEIN 41, MITOCHONDRIAL"/>
    <property type="match status" value="1"/>
</dbReference>
<name>A0A0R1NTH2_9LACO</name>
<organism evidence="1 2">
    <name type="scientific">Lentilactobacillus kisonensis DSM 19906 = JCM 15041</name>
    <dbReference type="NCBI Taxonomy" id="1423766"/>
    <lineage>
        <taxon>Bacteria</taxon>
        <taxon>Bacillati</taxon>
        <taxon>Bacillota</taxon>
        <taxon>Bacilli</taxon>
        <taxon>Lactobacillales</taxon>
        <taxon>Lactobacillaceae</taxon>
        <taxon>Lentilactobacillus</taxon>
    </lineage>
</organism>
<comment type="caution">
    <text evidence="1">The sequence shown here is derived from an EMBL/GenBank/DDBJ whole genome shotgun (WGS) entry which is preliminary data.</text>
</comment>
<evidence type="ECO:0000313" key="1">
    <source>
        <dbReference type="EMBL" id="KRL23343.1"/>
    </source>
</evidence>
<keyword evidence="2" id="KW-1185">Reference proteome</keyword>
<dbReference type="InterPro" id="IPR023168">
    <property type="entry name" value="GatB_Yqey_C_2"/>
</dbReference>
<proteinExistence type="predicted"/>
<dbReference type="Pfam" id="PF09424">
    <property type="entry name" value="YqeY"/>
    <property type="match status" value="1"/>
</dbReference>
<dbReference type="AlphaFoldDB" id="A0A0R1NTH2"/>
<dbReference type="PATRIC" id="fig|1423766.4.peg.66"/>
<dbReference type="SUPFAM" id="SSF89095">
    <property type="entry name" value="GatB/YqeY motif"/>
    <property type="match status" value="1"/>
</dbReference>
<accession>A0A0R1NTH2</accession>